<protein>
    <recommendedName>
        <fullName evidence="1">THIF-type NAD/FAD binding fold domain-containing protein</fullName>
    </recommendedName>
</protein>
<dbReference type="SUPFAM" id="SSF69572">
    <property type="entry name" value="Activating enzymes of the ubiquitin-like proteins"/>
    <property type="match status" value="1"/>
</dbReference>
<dbReference type="GO" id="GO:0061503">
    <property type="term" value="F:tRNA threonylcarbamoyladenosine dehydratase"/>
    <property type="evidence" value="ECO:0007669"/>
    <property type="project" value="TreeGrafter"/>
</dbReference>
<proteinExistence type="predicted"/>
<evidence type="ECO:0000313" key="3">
    <source>
        <dbReference type="Proteomes" id="UP000177594"/>
    </source>
</evidence>
<dbReference type="GO" id="GO:0061504">
    <property type="term" value="P:cyclic threonylcarbamoyladenosine biosynthetic process"/>
    <property type="evidence" value="ECO:0007669"/>
    <property type="project" value="TreeGrafter"/>
</dbReference>
<dbReference type="InterPro" id="IPR045886">
    <property type="entry name" value="ThiF/MoeB/HesA"/>
</dbReference>
<gene>
    <name evidence="2" type="ORF">A2817_02530</name>
</gene>
<name>A0A1F8EI31_9BACT</name>
<dbReference type="PANTHER" id="PTHR43267">
    <property type="entry name" value="TRNA THREONYLCARBAMOYLADENOSINE DEHYDRATASE"/>
    <property type="match status" value="1"/>
</dbReference>
<dbReference type="CDD" id="cd01483">
    <property type="entry name" value="E1_enzyme_family"/>
    <property type="match status" value="1"/>
</dbReference>
<dbReference type="Gene3D" id="3.40.50.720">
    <property type="entry name" value="NAD(P)-binding Rossmann-like Domain"/>
    <property type="match status" value="1"/>
</dbReference>
<comment type="caution">
    <text evidence="2">The sequence shown here is derived from an EMBL/GenBank/DDBJ whole genome shotgun (WGS) entry which is preliminary data.</text>
</comment>
<dbReference type="AlphaFoldDB" id="A0A1F8EI31"/>
<organism evidence="2 3">
    <name type="scientific">Candidatus Yanofskybacteria bacterium RIFCSPHIGHO2_01_FULL_39_8b</name>
    <dbReference type="NCBI Taxonomy" id="1802659"/>
    <lineage>
        <taxon>Bacteria</taxon>
        <taxon>Candidatus Yanofskyibacteriota</taxon>
    </lineage>
</organism>
<evidence type="ECO:0000313" key="2">
    <source>
        <dbReference type="EMBL" id="OGM99718.1"/>
    </source>
</evidence>
<dbReference type="EMBL" id="MGIZ01000011">
    <property type="protein sequence ID" value="OGM99718.1"/>
    <property type="molecule type" value="Genomic_DNA"/>
</dbReference>
<accession>A0A1F8EI31</accession>
<reference evidence="2 3" key="1">
    <citation type="journal article" date="2016" name="Nat. Commun.">
        <title>Thousands of microbial genomes shed light on interconnected biogeochemical processes in an aquifer system.</title>
        <authorList>
            <person name="Anantharaman K."/>
            <person name="Brown C.T."/>
            <person name="Hug L.A."/>
            <person name="Sharon I."/>
            <person name="Castelle C.J."/>
            <person name="Probst A.J."/>
            <person name="Thomas B.C."/>
            <person name="Singh A."/>
            <person name="Wilkins M.J."/>
            <person name="Karaoz U."/>
            <person name="Brodie E.L."/>
            <person name="Williams K.H."/>
            <person name="Hubbard S.S."/>
            <person name="Banfield J.F."/>
        </authorList>
    </citation>
    <scope>NUCLEOTIDE SEQUENCE [LARGE SCALE GENOMIC DNA]</scope>
</reference>
<dbReference type="PANTHER" id="PTHR43267:SF3">
    <property type="entry name" value="THIF PROTEIN"/>
    <property type="match status" value="1"/>
</dbReference>
<dbReference type="InterPro" id="IPR035985">
    <property type="entry name" value="Ubiquitin-activating_enz"/>
</dbReference>
<evidence type="ECO:0000259" key="1">
    <source>
        <dbReference type="Pfam" id="PF00899"/>
    </source>
</evidence>
<dbReference type="Proteomes" id="UP000177594">
    <property type="component" value="Unassembled WGS sequence"/>
</dbReference>
<dbReference type="InterPro" id="IPR000594">
    <property type="entry name" value="ThiF_NAD_FAD-bd"/>
</dbReference>
<dbReference type="GO" id="GO:0008641">
    <property type="term" value="F:ubiquitin-like modifier activating enzyme activity"/>
    <property type="evidence" value="ECO:0007669"/>
    <property type="project" value="InterPro"/>
</dbReference>
<dbReference type="Pfam" id="PF00899">
    <property type="entry name" value="ThiF"/>
    <property type="match status" value="1"/>
</dbReference>
<sequence>MNPIIFDKNSIYNIIKKKNPHIVDEIKEQVKELELVKNPKLLTKMPFVEQGASLYDTIWVYYPWRNTLVHCLKEKDFKLLRTSRNQNLVTKKEQKKIERIRVGIAGLNVGNPGALCLALEGDIKMKLADNDVLSLSNLNRFRAGLPDLGLNKAVLTARQIYEINPFAGLEIFEKGISDENIEKFLLKPKLDVLIEEMDNLPLKIKIRELARKNRIPVIMVTGSGPDVIIDVERFDKEPSLPLMSGYLKKEVISGIKRGPGTFSEKMKLARNFMGIKYLHPRLIASFELVGSKLAGIPQIAESSFLRGASIAYFVRQIAQGEKIKSGRYYLKLSDVQRSKKP</sequence>
<feature type="domain" description="THIF-type NAD/FAD binding fold" evidence="1">
    <location>
        <begin position="84"/>
        <end position="222"/>
    </location>
</feature>